<evidence type="ECO:0000256" key="1">
    <source>
        <dbReference type="ARBA" id="ARBA00004141"/>
    </source>
</evidence>
<comment type="subcellular location">
    <subcellularLocation>
        <location evidence="1">Membrane</location>
        <topology evidence="1">Multi-pass membrane protein</topology>
    </subcellularLocation>
</comment>
<dbReference type="SUPFAM" id="SSF81296">
    <property type="entry name" value="E set domains"/>
    <property type="match status" value="1"/>
</dbReference>
<feature type="transmembrane region" description="Helical" evidence="11">
    <location>
        <begin position="64"/>
        <end position="86"/>
    </location>
</feature>
<evidence type="ECO:0000256" key="8">
    <source>
        <dbReference type="ARBA" id="ARBA00023065"/>
    </source>
</evidence>
<keyword evidence="10" id="KW-0407">Ion channel</keyword>
<dbReference type="Proteomes" id="UP001468798">
    <property type="component" value="Unassembled WGS sequence"/>
</dbReference>
<keyword evidence="6" id="KW-0630">Potassium</keyword>
<reference evidence="14 15" key="1">
    <citation type="submission" date="2024-03" db="EMBL/GenBank/DDBJ databases">
        <title>Two novel species of the genus Flavobacterium exhibiting potentially degradation of complex polysaccharides.</title>
        <authorList>
            <person name="Lian X."/>
        </authorList>
    </citation>
    <scope>NUCLEOTIDE SEQUENCE [LARGE SCALE GENOMIC DNA]</scope>
    <source>
        <strain evidence="14 15">N6</strain>
    </source>
</reference>
<feature type="domain" description="Inward rectifier potassium channel C-terminal" evidence="13">
    <location>
        <begin position="163"/>
        <end position="317"/>
    </location>
</feature>
<comment type="caution">
    <text evidence="14">The sequence shown here is derived from an EMBL/GenBank/DDBJ whole genome shotgun (WGS) entry which is preliminary data.</text>
</comment>
<evidence type="ECO:0000256" key="4">
    <source>
        <dbReference type="ARBA" id="ARBA00022692"/>
    </source>
</evidence>
<keyword evidence="8" id="KW-0406">Ion transport</keyword>
<keyword evidence="7 11" id="KW-1133">Transmembrane helix</keyword>
<evidence type="ECO:0000256" key="5">
    <source>
        <dbReference type="ARBA" id="ARBA00022882"/>
    </source>
</evidence>
<evidence type="ECO:0000256" key="11">
    <source>
        <dbReference type="SAM" id="Phobius"/>
    </source>
</evidence>
<protein>
    <submittedName>
        <fullName evidence="14">Ion channel</fullName>
    </submittedName>
</protein>
<evidence type="ECO:0000256" key="7">
    <source>
        <dbReference type="ARBA" id="ARBA00022989"/>
    </source>
</evidence>
<feature type="domain" description="Potassium channel" evidence="12">
    <location>
        <begin position="82"/>
        <end position="155"/>
    </location>
</feature>
<dbReference type="Pfam" id="PF17655">
    <property type="entry name" value="IRK_C"/>
    <property type="match status" value="1"/>
</dbReference>
<evidence type="ECO:0000256" key="9">
    <source>
        <dbReference type="ARBA" id="ARBA00023136"/>
    </source>
</evidence>
<feature type="transmembrane region" description="Helical" evidence="11">
    <location>
        <begin position="107"/>
        <end position="123"/>
    </location>
</feature>
<dbReference type="SUPFAM" id="SSF81324">
    <property type="entry name" value="Voltage-gated potassium channels"/>
    <property type="match status" value="1"/>
</dbReference>
<evidence type="ECO:0000259" key="12">
    <source>
        <dbReference type="Pfam" id="PF07885"/>
    </source>
</evidence>
<keyword evidence="2" id="KW-0813">Transport</keyword>
<evidence type="ECO:0000256" key="10">
    <source>
        <dbReference type="ARBA" id="ARBA00023303"/>
    </source>
</evidence>
<evidence type="ECO:0000256" key="2">
    <source>
        <dbReference type="ARBA" id="ARBA00022448"/>
    </source>
</evidence>
<accession>A0ABU9NPR1</accession>
<evidence type="ECO:0000313" key="14">
    <source>
        <dbReference type="EMBL" id="MEM0576397.1"/>
    </source>
</evidence>
<gene>
    <name evidence="14" type="ORF">WFZ86_07785</name>
</gene>
<dbReference type="InterPro" id="IPR013518">
    <property type="entry name" value="K_chnl_inward-rec_Kir_cyto"/>
</dbReference>
<evidence type="ECO:0000256" key="3">
    <source>
        <dbReference type="ARBA" id="ARBA00022538"/>
    </source>
</evidence>
<feature type="transmembrane region" description="Helical" evidence="11">
    <location>
        <begin position="135"/>
        <end position="154"/>
    </location>
</feature>
<dbReference type="InterPro" id="IPR041647">
    <property type="entry name" value="IRK_C"/>
</dbReference>
<keyword evidence="5" id="KW-0851">Voltage-gated channel</keyword>
<name>A0ABU9NPR1_9FLAO</name>
<keyword evidence="9 11" id="KW-0472">Membrane</keyword>
<dbReference type="InterPro" id="IPR014756">
    <property type="entry name" value="Ig_E-set"/>
</dbReference>
<dbReference type="PANTHER" id="PTHR11767">
    <property type="entry name" value="INWARD RECTIFIER POTASSIUM CHANNEL"/>
    <property type="match status" value="1"/>
</dbReference>
<keyword evidence="15" id="KW-1185">Reference proteome</keyword>
<proteinExistence type="predicted"/>
<keyword evidence="3" id="KW-0633">Potassium transport</keyword>
<evidence type="ECO:0000313" key="15">
    <source>
        <dbReference type="Proteomes" id="UP001468798"/>
    </source>
</evidence>
<dbReference type="Gene3D" id="1.10.287.70">
    <property type="match status" value="1"/>
</dbReference>
<dbReference type="EMBL" id="JBCGDP010000006">
    <property type="protein sequence ID" value="MEM0576397.1"/>
    <property type="molecule type" value="Genomic_DNA"/>
</dbReference>
<dbReference type="Pfam" id="PF07885">
    <property type="entry name" value="Ion_trans_2"/>
    <property type="match status" value="1"/>
</dbReference>
<evidence type="ECO:0000259" key="13">
    <source>
        <dbReference type="Pfam" id="PF17655"/>
    </source>
</evidence>
<sequence length="319" mass="36207">MALFQRLNSKLTPIINTGFGTNATVNGKRFLDKEGSARVKRLGLTFFERNSWYHTLLDLPTWKFLLLLLLFYIGINFVFACLYFAIGIEHLNGIATTQSQWEQFGQAYFFSAQTFTTVGYGHISPVGFLTSSLSAAEALTGLLSFAIATGLFFGRFSKPRVYLRFSENAIIAPYHGGTALMFRMAPYKNTNYLDTEVNATFGLSIEENGVLTNKFYTLDLEISKVNTLMLSWTIVHPITEKSPFYQFTAQDFETLQGEILVFIKTFDDMYSTTVATRTSYIFPEVVYGAKFRSMFESSTKHSHTLIHLDQLNDFEKVTL</sequence>
<dbReference type="InterPro" id="IPR013099">
    <property type="entry name" value="K_chnl_dom"/>
</dbReference>
<evidence type="ECO:0000256" key="6">
    <source>
        <dbReference type="ARBA" id="ARBA00022958"/>
    </source>
</evidence>
<organism evidence="14 15">
    <name type="scientific">Flavobacterium polysaccharolyticum</name>
    <dbReference type="NCBI Taxonomy" id="3133148"/>
    <lineage>
        <taxon>Bacteria</taxon>
        <taxon>Pseudomonadati</taxon>
        <taxon>Bacteroidota</taxon>
        <taxon>Flavobacteriia</taxon>
        <taxon>Flavobacteriales</taxon>
        <taxon>Flavobacteriaceae</taxon>
        <taxon>Flavobacterium</taxon>
    </lineage>
</organism>
<dbReference type="PRINTS" id="PR01320">
    <property type="entry name" value="KIRCHANNEL"/>
</dbReference>
<dbReference type="RefSeq" id="WP_342691415.1">
    <property type="nucleotide sequence ID" value="NZ_JBCGDP010000006.1"/>
</dbReference>
<dbReference type="Gene3D" id="2.60.40.1400">
    <property type="entry name" value="G protein-activated inward rectifier potassium channel 1"/>
    <property type="match status" value="1"/>
</dbReference>
<keyword evidence="4 11" id="KW-0812">Transmembrane</keyword>
<dbReference type="InterPro" id="IPR016449">
    <property type="entry name" value="K_chnl_inward-rec_Kir"/>
</dbReference>